<dbReference type="InterPro" id="IPR029024">
    <property type="entry name" value="TerB-like"/>
</dbReference>
<comment type="caution">
    <text evidence="2">The sequence shown here is derived from an EMBL/GenBank/DDBJ whole genome shotgun (WGS) entry which is preliminary data.</text>
</comment>
<sequence>MSIWDRIGDFIARLSASATAGIAEVVEAVRTVFSGDAELRRRVSFSVAMIALSAKMAKADGVVTQDEIRAFREIFEVPPEETHNVARLYDLAKQDVAGFEAYAEKMAGLCGSGHANCMMLEDILDGLFHIATADGVLHEREGQFLHRVAEIFRIEDVHYQRIMARHVHLGADDPYVVLGIERGQPFTEVKKRYRKLVSENHPDRLIARGLPQEFIKIATTRVAAINAAYELIERDLAPA</sequence>
<dbReference type="SUPFAM" id="SSF46565">
    <property type="entry name" value="Chaperone J-domain"/>
    <property type="match status" value="1"/>
</dbReference>
<dbReference type="RefSeq" id="WP_024923452.1">
    <property type="nucleotide sequence ID" value="NZ_MDEO01000030.1"/>
</dbReference>
<gene>
    <name evidence="2" type="ORF">QV13_09175</name>
</gene>
<name>A0A1C2DYF3_9HYPH</name>
<evidence type="ECO:0000313" key="2">
    <source>
        <dbReference type="EMBL" id="OCX19784.1"/>
    </source>
</evidence>
<dbReference type="PRINTS" id="PR00625">
    <property type="entry name" value="JDOMAIN"/>
</dbReference>
<dbReference type="SMART" id="SM00271">
    <property type="entry name" value="DnaJ"/>
    <property type="match status" value="1"/>
</dbReference>
<dbReference type="InterPro" id="IPR036869">
    <property type="entry name" value="J_dom_sf"/>
</dbReference>
<dbReference type="EMBL" id="MDEO01000030">
    <property type="protein sequence ID" value="OCX19784.1"/>
    <property type="molecule type" value="Genomic_DNA"/>
</dbReference>
<dbReference type="OrthoDB" id="9782583at2"/>
<evidence type="ECO:0000313" key="3">
    <source>
        <dbReference type="Proteomes" id="UP000094412"/>
    </source>
</evidence>
<dbReference type="CDD" id="cd06257">
    <property type="entry name" value="DnaJ"/>
    <property type="match status" value="1"/>
</dbReference>
<accession>A0A1C2DYF3</accession>
<protein>
    <submittedName>
        <fullName evidence="2">Molecular chaperone DjlA</fullName>
    </submittedName>
</protein>
<dbReference type="Pfam" id="PF00226">
    <property type="entry name" value="DnaJ"/>
    <property type="match status" value="1"/>
</dbReference>
<dbReference type="AlphaFoldDB" id="A0A1C2DYF3"/>
<dbReference type="Gene3D" id="1.10.3680.10">
    <property type="entry name" value="TerB-like"/>
    <property type="match status" value="1"/>
</dbReference>
<dbReference type="Pfam" id="PF05099">
    <property type="entry name" value="TerB"/>
    <property type="match status" value="1"/>
</dbReference>
<dbReference type="InterPro" id="IPR001623">
    <property type="entry name" value="DnaJ_domain"/>
</dbReference>
<reference evidence="2 3" key="1">
    <citation type="submission" date="2016-08" db="EMBL/GenBank/DDBJ databases">
        <title>Whole genome sequence of Mesorhizobium sp. strain UASWS1009 isolated from industrial sewage.</title>
        <authorList>
            <person name="Crovadore J."/>
            <person name="Calmin G."/>
            <person name="Chablais R."/>
            <person name="Cochard B."/>
            <person name="Lefort F."/>
        </authorList>
    </citation>
    <scope>NUCLEOTIDE SEQUENCE [LARGE SCALE GENOMIC DNA]</scope>
    <source>
        <strain evidence="2 3">UASWS1009</strain>
    </source>
</reference>
<dbReference type="SUPFAM" id="SSF158682">
    <property type="entry name" value="TerB-like"/>
    <property type="match status" value="1"/>
</dbReference>
<dbReference type="STRING" id="1566387.QV13_09175"/>
<proteinExistence type="predicted"/>
<dbReference type="InterPro" id="IPR007791">
    <property type="entry name" value="DjlA_N"/>
</dbReference>
<feature type="domain" description="J" evidence="1">
    <location>
        <begin position="173"/>
        <end position="237"/>
    </location>
</feature>
<dbReference type="PROSITE" id="PS50076">
    <property type="entry name" value="DNAJ_2"/>
    <property type="match status" value="1"/>
</dbReference>
<evidence type="ECO:0000259" key="1">
    <source>
        <dbReference type="PROSITE" id="PS50076"/>
    </source>
</evidence>
<dbReference type="CDD" id="cd07316">
    <property type="entry name" value="terB_like_DjlA"/>
    <property type="match status" value="1"/>
</dbReference>
<dbReference type="Proteomes" id="UP000094412">
    <property type="component" value="Unassembled WGS sequence"/>
</dbReference>
<organism evidence="2 3">
    <name type="scientific">Mesorhizobium hungaricum</name>
    <dbReference type="NCBI Taxonomy" id="1566387"/>
    <lineage>
        <taxon>Bacteria</taxon>
        <taxon>Pseudomonadati</taxon>
        <taxon>Pseudomonadota</taxon>
        <taxon>Alphaproteobacteria</taxon>
        <taxon>Hyphomicrobiales</taxon>
        <taxon>Phyllobacteriaceae</taxon>
        <taxon>Mesorhizobium</taxon>
    </lineage>
</organism>
<dbReference type="Gene3D" id="1.10.287.110">
    <property type="entry name" value="DnaJ domain"/>
    <property type="match status" value="1"/>
</dbReference>
<keyword evidence="3" id="KW-1185">Reference proteome</keyword>